<evidence type="ECO:0008006" key="3">
    <source>
        <dbReference type="Google" id="ProtNLM"/>
    </source>
</evidence>
<proteinExistence type="predicted"/>
<dbReference type="AlphaFoldDB" id="A0A2S9I460"/>
<gene>
    <name evidence="1" type="ORF">CQW29_25460</name>
</gene>
<dbReference type="Proteomes" id="UP000239181">
    <property type="component" value="Unassembled WGS sequence"/>
</dbReference>
<dbReference type="RefSeq" id="WP_105595551.1">
    <property type="nucleotide sequence ID" value="NZ_PDET01000029.1"/>
</dbReference>
<dbReference type="EMBL" id="PDET01000029">
    <property type="protein sequence ID" value="PRD12586.1"/>
    <property type="molecule type" value="Genomic_DNA"/>
</dbReference>
<protein>
    <recommendedName>
        <fullName evidence="3">DUF3168 domain-containing protein</fullName>
    </recommendedName>
</protein>
<keyword evidence="2" id="KW-1185">Reference proteome</keyword>
<sequence>MTEADVYPLLSSLAGGQVYPYVVKLNPQGKPAVEPPWIVFSLSSTFGDVLCGPAEENVSLQIDAYAKTINDARALRSQALSLITVFNPSQVNNQQFKDSETGLWRALLEVQVIN</sequence>
<evidence type="ECO:0000313" key="2">
    <source>
        <dbReference type="Proteomes" id="UP000239181"/>
    </source>
</evidence>
<reference evidence="1 2" key="1">
    <citation type="submission" date="2017-10" db="EMBL/GenBank/DDBJ databases">
        <title>Draft genome of two endophytic bacteria isolated from 'guarana' Paullinia cupana (Mart.) Ducke.</title>
        <authorList>
            <person name="Siqueira K.A."/>
            <person name="Liotti R.G."/>
            <person name="Mendes T.A."/>
            <person name="Soares M.A."/>
        </authorList>
    </citation>
    <scope>NUCLEOTIDE SEQUENCE [LARGE SCALE GENOMIC DNA]</scope>
    <source>
        <strain evidence="1 2">342</strain>
    </source>
</reference>
<accession>A0A2S9I460</accession>
<organism evidence="1 2">
    <name type="scientific">Pantoea coffeiphila</name>
    <dbReference type="NCBI Taxonomy" id="1465635"/>
    <lineage>
        <taxon>Bacteria</taxon>
        <taxon>Pseudomonadati</taxon>
        <taxon>Pseudomonadota</taxon>
        <taxon>Gammaproteobacteria</taxon>
        <taxon>Enterobacterales</taxon>
        <taxon>Erwiniaceae</taxon>
        <taxon>Pantoea</taxon>
    </lineage>
</organism>
<comment type="caution">
    <text evidence="1">The sequence shown here is derived from an EMBL/GenBank/DDBJ whole genome shotgun (WGS) entry which is preliminary data.</text>
</comment>
<name>A0A2S9I460_9GAMM</name>
<dbReference type="OrthoDB" id="9115292at2"/>
<evidence type="ECO:0000313" key="1">
    <source>
        <dbReference type="EMBL" id="PRD12586.1"/>
    </source>
</evidence>